<dbReference type="PROSITE" id="PS50297">
    <property type="entry name" value="ANK_REP_REGION"/>
    <property type="match status" value="2"/>
</dbReference>
<evidence type="ECO:0000256" key="2">
    <source>
        <dbReference type="ARBA" id="ARBA00023043"/>
    </source>
</evidence>
<dbReference type="GO" id="GO:0071356">
    <property type="term" value="P:cellular response to tumor necrosis factor"/>
    <property type="evidence" value="ECO:0007669"/>
    <property type="project" value="TreeGrafter"/>
</dbReference>
<dbReference type="InterPro" id="IPR051070">
    <property type="entry name" value="NF-kappa-B_inhibitor"/>
</dbReference>
<accession>A0AAE1L789</accession>
<reference evidence="5" key="2">
    <citation type="journal article" date="2023" name="BMC Genomics">
        <title>Pest status, molecular evolution, and epigenetic factors derived from the genome assembly of Frankliniella fusca, a thysanopteran phytovirus vector.</title>
        <authorList>
            <person name="Catto M.A."/>
            <person name="Labadie P.E."/>
            <person name="Jacobson A.L."/>
            <person name="Kennedy G.G."/>
            <person name="Srinivasan R."/>
            <person name="Hunt B.G."/>
        </authorList>
    </citation>
    <scope>NUCLEOTIDE SEQUENCE</scope>
    <source>
        <strain evidence="5">PL_HMW_Pooled</strain>
    </source>
</reference>
<comment type="caution">
    <text evidence="5">The sequence shown here is derived from an EMBL/GenBank/DDBJ whole genome shotgun (WGS) entry which is preliminary data.</text>
</comment>
<dbReference type="InterPro" id="IPR002110">
    <property type="entry name" value="Ankyrin_rpt"/>
</dbReference>
<dbReference type="InterPro" id="IPR036770">
    <property type="entry name" value="Ankyrin_rpt-contain_sf"/>
</dbReference>
<dbReference type="PANTHER" id="PTHR46680">
    <property type="entry name" value="NF-KAPPA-B INHIBITOR ALPHA"/>
    <property type="match status" value="1"/>
</dbReference>
<feature type="compositionally biased region" description="Basic and acidic residues" evidence="4">
    <location>
        <begin position="205"/>
        <end position="215"/>
    </location>
</feature>
<name>A0AAE1L789_9NEOP</name>
<keyword evidence="2 3" id="KW-0040">ANK repeat</keyword>
<feature type="repeat" description="ANK" evidence="3">
    <location>
        <begin position="371"/>
        <end position="393"/>
    </location>
</feature>
<evidence type="ECO:0000313" key="6">
    <source>
        <dbReference type="Proteomes" id="UP001219518"/>
    </source>
</evidence>
<dbReference type="SUPFAM" id="SSF48403">
    <property type="entry name" value="Ankyrin repeat"/>
    <property type="match status" value="1"/>
</dbReference>
<feature type="non-terminal residue" evidence="5">
    <location>
        <position position="412"/>
    </location>
</feature>
<dbReference type="AlphaFoldDB" id="A0AAE1L789"/>
<evidence type="ECO:0000313" key="5">
    <source>
        <dbReference type="EMBL" id="KAK3909261.1"/>
    </source>
</evidence>
<organism evidence="5 6">
    <name type="scientific">Frankliniella fusca</name>
    <dbReference type="NCBI Taxonomy" id="407009"/>
    <lineage>
        <taxon>Eukaryota</taxon>
        <taxon>Metazoa</taxon>
        <taxon>Ecdysozoa</taxon>
        <taxon>Arthropoda</taxon>
        <taxon>Hexapoda</taxon>
        <taxon>Insecta</taxon>
        <taxon>Pterygota</taxon>
        <taxon>Neoptera</taxon>
        <taxon>Paraneoptera</taxon>
        <taxon>Thysanoptera</taxon>
        <taxon>Terebrantia</taxon>
        <taxon>Thripoidea</taxon>
        <taxon>Thripidae</taxon>
        <taxon>Frankliniella</taxon>
    </lineage>
</organism>
<evidence type="ECO:0000256" key="3">
    <source>
        <dbReference type="PROSITE-ProRule" id="PRU00023"/>
    </source>
</evidence>
<proteinExistence type="predicted"/>
<feature type="non-terminal residue" evidence="5">
    <location>
        <position position="1"/>
    </location>
</feature>
<protein>
    <submittedName>
        <fullName evidence="5">NF-kappa-B inhibitor cactus</fullName>
    </submittedName>
</protein>
<dbReference type="EMBL" id="JAHWGI010000085">
    <property type="protein sequence ID" value="KAK3909261.1"/>
    <property type="molecule type" value="Genomic_DNA"/>
</dbReference>
<feature type="region of interest" description="Disordered" evidence="4">
    <location>
        <begin position="205"/>
        <end position="231"/>
    </location>
</feature>
<reference evidence="5" key="1">
    <citation type="submission" date="2021-07" db="EMBL/GenBank/DDBJ databases">
        <authorList>
            <person name="Catto M.A."/>
            <person name="Jacobson A."/>
            <person name="Kennedy G."/>
            <person name="Labadie P."/>
            <person name="Hunt B.G."/>
            <person name="Srinivasan R."/>
        </authorList>
    </citation>
    <scope>NUCLEOTIDE SEQUENCE</scope>
    <source>
        <strain evidence="5">PL_HMW_Pooled</strain>
        <tissue evidence="5">Head</tissue>
    </source>
</reference>
<keyword evidence="6" id="KW-1185">Reference proteome</keyword>
<evidence type="ECO:0000256" key="4">
    <source>
        <dbReference type="SAM" id="MobiDB-lite"/>
    </source>
</evidence>
<dbReference type="Gene3D" id="1.25.40.20">
    <property type="entry name" value="Ankyrin repeat-containing domain"/>
    <property type="match status" value="1"/>
</dbReference>
<gene>
    <name evidence="5" type="ORF">KUF71_003860</name>
</gene>
<feature type="repeat" description="ANK" evidence="3">
    <location>
        <begin position="338"/>
        <end position="370"/>
    </location>
</feature>
<dbReference type="Pfam" id="PF12796">
    <property type="entry name" value="Ank_2"/>
    <property type="match status" value="1"/>
</dbReference>
<dbReference type="PROSITE" id="PS50088">
    <property type="entry name" value="ANK_REPEAT"/>
    <property type="match status" value="2"/>
</dbReference>
<dbReference type="SMART" id="SM00248">
    <property type="entry name" value="ANK"/>
    <property type="match status" value="3"/>
</dbReference>
<dbReference type="PANTHER" id="PTHR46680:SF3">
    <property type="entry name" value="NF-KAPPA-B INHIBITOR CACTUS"/>
    <property type="match status" value="1"/>
</dbReference>
<dbReference type="GO" id="GO:0005829">
    <property type="term" value="C:cytosol"/>
    <property type="evidence" value="ECO:0007669"/>
    <property type="project" value="TreeGrafter"/>
</dbReference>
<evidence type="ECO:0000256" key="1">
    <source>
        <dbReference type="ARBA" id="ARBA00022737"/>
    </source>
</evidence>
<sequence length="412" mass="44302">SAERAREARSRLILCGTRSPRLTRSVCPFGGDFGKRLFVFGLSRASHRASVRASGIHRVCRSGKCLGARSQLASLCAVVAAAALKCSKCSDGVHGPGYRQLRTDQLISPLWIKPAGLPSLCAPQLPTAVNSCDRAQPPSCNITSVKMDPSTNFAIRGSRGREACDEGTKLGDHMDSKCNSVYDSGCIDSGFHSGANLSSEQFVSEEIRSSRHGSDTELDPPAKSVDSDSKSYARLDSGVDLCLNDQFSSLNLRSPTNNLNEPLSNSSECPAKFNVPSTPVLTSEKSSPSPAPWEFYYQQNEEGDTQLHCAVIQGFIEAVYALIHVAPEPFALDIQNDDCQTALHLAVLTGQAGVARRLVVAGASLSPRDRHGNTALHLASAEGNLEVLKALLEPLPSRPARPLEELEQRNYD</sequence>
<dbReference type="Proteomes" id="UP001219518">
    <property type="component" value="Unassembled WGS sequence"/>
</dbReference>
<keyword evidence="1" id="KW-0677">Repeat</keyword>
<dbReference type="GO" id="GO:0051059">
    <property type="term" value="F:NF-kappaB binding"/>
    <property type="evidence" value="ECO:0007669"/>
    <property type="project" value="TreeGrafter"/>
</dbReference>